<evidence type="ECO:0000313" key="2">
    <source>
        <dbReference type="Proteomes" id="UP000594004"/>
    </source>
</evidence>
<organism evidence="1 2">
    <name type="scientific">uncultured phage cr125_1</name>
    <dbReference type="NCBI Taxonomy" id="2772091"/>
    <lineage>
        <taxon>Viruses</taxon>
        <taxon>Duplodnaviria</taxon>
        <taxon>Heunggongvirae</taxon>
        <taxon>Uroviricota</taxon>
        <taxon>Caudoviricetes</taxon>
        <taxon>Crassvirales</taxon>
        <taxon>Suoliviridae</taxon>
        <taxon>Uncouvirinae</taxon>
        <taxon>Aurodevirus</taxon>
        <taxon>Aurodevirus hominis</taxon>
    </lineage>
</organism>
<proteinExistence type="predicted"/>
<sequence length="144" mass="16308">MIRCYDIGLYPAYLWVSTLEYFDKYKSRFYYYASIADMNNDNPGTPTSPTNKGGVTFVVIEKKTKKKGILILIDVDIKGITDFDFDVVAHESVHGADAIYDFIGAYGEGYDRGNEPYAYLVGFIAGKIGQYMIDYIRDNKDENG</sequence>
<accession>A0A7M1RX52</accession>
<keyword evidence="2" id="KW-1185">Reference proteome</keyword>
<dbReference type="EMBL" id="MT774407">
    <property type="protein sequence ID" value="QOR57580.1"/>
    <property type="molecule type" value="Genomic_DNA"/>
</dbReference>
<name>A0A7M1RX52_9CAUD</name>
<dbReference type="Proteomes" id="UP000594004">
    <property type="component" value="Segment"/>
</dbReference>
<protein>
    <submittedName>
        <fullName evidence="1">Uncharacterized protein</fullName>
    </submittedName>
</protein>
<dbReference type="KEGG" id="vg:65131728"/>
<reference evidence="1 2" key="1">
    <citation type="submission" date="2020-07" db="EMBL/GenBank/DDBJ databases">
        <title>Taxonomic proposal: Crassvirales, a new order of highly abundant and diverse bacterial viruses.</title>
        <authorList>
            <person name="Shkoporov A.N."/>
            <person name="Stockdale S.R."/>
            <person name="Guerin E."/>
            <person name="Ross R.P."/>
            <person name="Hill C."/>
        </authorList>
    </citation>
    <scope>NUCLEOTIDE SEQUENCE [LARGE SCALE GENOMIC DNA]</scope>
</reference>
<evidence type="ECO:0000313" key="1">
    <source>
        <dbReference type="EMBL" id="QOR57580.1"/>
    </source>
</evidence>
<dbReference type="RefSeq" id="YP_010113220.1">
    <property type="nucleotide sequence ID" value="NC_055900.1"/>
</dbReference>
<dbReference type="GeneID" id="65131728"/>